<dbReference type="PATRIC" id="fig|743966.3.peg.386"/>
<dbReference type="CDD" id="cd05013">
    <property type="entry name" value="SIS_RpiR"/>
    <property type="match status" value="1"/>
</dbReference>
<name>W5UT50_9BACT</name>
<evidence type="ECO:0000259" key="4">
    <source>
        <dbReference type="PROSITE" id="PS51071"/>
    </source>
</evidence>
<feature type="domain" description="SIS" evidence="5">
    <location>
        <begin position="124"/>
        <end position="261"/>
    </location>
</feature>
<evidence type="ECO:0000256" key="2">
    <source>
        <dbReference type="ARBA" id="ARBA00023125"/>
    </source>
</evidence>
<dbReference type="InterPro" id="IPR000281">
    <property type="entry name" value="HTH_RpiR"/>
</dbReference>
<dbReference type="AlphaFoldDB" id="W5UT50"/>
<dbReference type="EMBL" id="CP007154">
    <property type="protein sequence ID" value="AHH45389.1"/>
    <property type="molecule type" value="Genomic_DNA"/>
</dbReference>
<reference evidence="6 7" key="1">
    <citation type="journal article" date="2014" name="Genome Announc.">
        <title>Complete Genome Sequence of Mycoplasma bovoculi Strain M165/69T (ATCC 29104).</title>
        <authorList>
            <person name="Calcutt M.J."/>
            <person name="Foecking M.F."/>
        </authorList>
    </citation>
    <scope>NUCLEOTIDE SEQUENCE [LARGE SCALE GENOMIC DNA]</scope>
    <source>
        <strain evidence="6">M165/69</strain>
    </source>
</reference>
<sequence>MKTAFFSPKQLEQLTKNEKSIVNLIIENPIVFYNSSIKQLASICKTSMAVISVLSKKLGFPSLKSFQFYVYHNYLSSQKINNNCESDSKFCDNKQQVLNSLNLYYQESLSQTVNLIDIDQVYSAAKIVFNSKKIYLYGAGSSQLAARELGINLQKLGFNAFCFSDFHNFLLISGQKSDACIILFSKSCTTKEIVFLLNEFEDKGKNLIIVTANKTLVSPNHLVLYYQTREQQNRFVSISSKVNQFFIADLIFFTIAQNLPLEFREKYQQNLDLLAQWNKVKIKK</sequence>
<evidence type="ECO:0000256" key="1">
    <source>
        <dbReference type="ARBA" id="ARBA00023015"/>
    </source>
</evidence>
<dbReference type="InterPro" id="IPR046348">
    <property type="entry name" value="SIS_dom_sf"/>
</dbReference>
<dbReference type="PROSITE" id="PS51464">
    <property type="entry name" value="SIS"/>
    <property type="match status" value="1"/>
</dbReference>
<evidence type="ECO:0000313" key="7">
    <source>
        <dbReference type="Proteomes" id="UP000019229"/>
    </source>
</evidence>
<feature type="domain" description="HTH rpiR-type" evidence="4">
    <location>
        <begin position="1"/>
        <end position="77"/>
    </location>
</feature>
<dbReference type="PANTHER" id="PTHR30514">
    <property type="entry name" value="GLUCOKINASE"/>
    <property type="match status" value="1"/>
</dbReference>
<dbReference type="GO" id="GO:0003677">
    <property type="term" value="F:DNA binding"/>
    <property type="evidence" value="ECO:0007669"/>
    <property type="project" value="UniProtKB-KW"/>
</dbReference>
<dbReference type="HOGENOM" id="CLU_055769_5_0_14"/>
<dbReference type="GO" id="GO:1901135">
    <property type="term" value="P:carbohydrate derivative metabolic process"/>
    <property type="evidence" value="ECO:0007669"/>
    <property type="project" value="InterPro"/>
</dbReference>
<evidence type="ECO:0000256" key="3">
    <source>
        <dbReference type="ARBA" id="ARBA00023163"/>
    </source>
</evidence>
<dbReference type="Pfam" id="PF01418">
    <property type="entry name" value="HTH_6"/>
    <property type="match status" value="1"/>
</dbReference>
<accession>W5UT50</accession>
<dbReference type="Gene3D" id="1.10.10.10">
    <property type="entry name" value="Winged helix-like DNA-binding domain superfamily/Winged helix DNA-binding domain"/>
    <property type="match status" value="1"/>
</dbReference>
<dbReference type="Pfam" id="PF01380">
    <property type="entry name" value="SIS"/>
    <property type="match status" value="1"/>
</dbReference>
<dbReference type="InterPro" id="IPR009057">
    <property type="entry name" value="Homeodomain-like_sf"/>
</dbReference>
<keyword evidence="3" id="KW-0804">Transcription</keyword>
<evidence type="ECO:0000259" key="5">
    <source>
        <dbReference type="PROSITE" id="PS51464"/>
    </source>
</evidence>
<dbReference type="GO" id="GO:0003700">
    <property type="term" value="F:DNA-binding transcription factor activity"/>
    <property type="evidence" value="ECO:0007669"/>
    <property type="project" value="InterPro"/>
</dbReference>
<dbReference type="STRING" id="743966.MYB_01910"/>
<dbReference type="InterPro" id="IPR047640">
    <property type="entry name" value="RpiR-like"/>
</dbReference>
<keyword evidence="7" id="KW-1185">Reference proteome</keyword>
<protein>
    <submittedName>
        <fullName evidence="6">Transcriptional regulator</fullName>
    </submittedName>
</protein>
<organism evidence="6 7">
    <name type="scientific">Mesomycoplasma bovoculi M165/69</name>
    <dbReference type="NCBI Taxonomy" id="743966"/>
    <lineage>
        <taxon>Bacteria</taxon>
        <taxon>Bacillati</taxon>
        <taxon>Mycoplasmatota</taxon>
        <taxon>Mycoplasmoidales</taxon>
        <taxon>Metamycoplasmataceae</taxon>
        <taxon>Mesomycoplasma</taxon>
    </lineage>
</organism>
<dbReference type="PANTHER" id="PTHR30514:SF1">
    <property type="entry name" value="HTH-TYPE TRANSCRIPTIONAL REGULATOR HEXR-RELATED"/>
    <property type="match status" value="1"/>
</dbReference>
<dbReference type="InterPro" id="IPR001347">
    <property type="entry name" value="SIS_dom"/>
</dbReference>
<dbReference type="PROSITE" id="PS51071">
    <property type="entry name" value="HTH_RPIR"/>
    <property type="match status" value="1"/>
</dbReference>
<dbReference type="OrthoDB" id="400060at2"/>
<dbReference type="RefSeq" id="WP_022935441.1">
    <property type="nucleotide sequence ID" value="NZ_CP007154.1"/>
</dbReference>
<proteinExistence type="predicted"/>
<dbReference type="SUPFAM" id="SSF53697">
    <property type="entry name" value="SIS domain"/>
    <property type="match status" value="1"/>
</dbReference>
<dbReference type="GO" id="GO:0097367">
    <property type="term" value="F:carbohydrate derivative binding"/>
    <property type="evidence" value="ECO:0007669"/>
    <property type="project" value="InterPro"/>
</dbReference>
<keyword evidence="2" id="KW-0238">DNA-binding</keyword>
<dbReference type="eggNOG" id="COG1737">
    <property type="taxonomic scope" value="Bacteria"/>
</dbReference>
<dbReference type="InterPro" id="IPR036388">
    <property type="entry name" value="WH-like_DNA-bd_sf"/>
</dbReference>
<keyword evidence="1" id="KW-0805">Transcription regulation</keyword>
<dbReference type="KEGG" id="mbc:MYB_01910"/>
<dbReference type="Proteomes" id="UP000019229">
    <property type="component" value="Chromosome"/>
</dbReference>
<evidence type="ECO:0000313" key="6">
    <source>
        <dbReference type="EMBL" id="AHH45389.1"/>
    </source>
</evidence>
<dbReference type="Gene3D" id="3.40.50.10490">
    <property type="entry name" value="Glucose-6-phosphate isomerase like protein, domain 1"/>
    <property type="match status" value="1"/>
</dbReference>
<dbReference type="InterPro" id="IPR035472">
    <property type="entry name" value="RpiR-like_SIS"/>
</dbReference>
<dbReference type="SUPFAM" id="SSF46689">
    <property type="entry name" value="Homeodomain-like"/>
    <property type="match status" value="1"/>
</dbReference>
<gene>
    <name evidence="6" type="ORF">MYB_01910</name>
</gene>